<keyword evidence="2" id="KW-0808">Transferase</keyword>
<dbReference type="GO" id="GO:0008168">
    <property type="term" value="F:methyltransferase activity"/>
    <property type="evidence" value="ECO:0007669"/>
    <property type="project" value="UniProtKB-KW"/>
</dbReference>
<evidence type="ECO:0000313" key="4">
    <source>
        <dbReference type="Proteomes" id="UP000662931"/>
    </source>
</evidence>
<evidence type="ECO:0000313" key="3">
    <source>
        <dbReference type="EMBL" id="QPG76899.1"/>
    </source>
</evidence>
<dbReference type="InterPro" id="IPR029063">
    <property type="entry name" value="SAM-dependent_MTases_sf"/>
</dbReference>
<dbReference type="AlphaFoldDB" id="A0A875SBJ4"/>
<proteinExistence type="predicted"/>
<dbReference type="EMBL" id="CP064815">
    <property type="protein sequence ID" value="QPG76899.1"/>
    <property type="molecule type" value="Genomic_DNA"/>
</dbReference>
<evidence type="ECO:0000256" key="1">
    <source>
        <dbReference type="ARBA" id="ARBA00022603"/>
    </source>
</evidence>
<evidence type="ECO:0000256" key="2">
    <source>
        <dbReference type="ARBA" id="ARBA00022679"/>
    </source>
</evidence>
<protein>
    <submittedName>
        <fullName evidence="3">Uncharacterized protein</fullName>
    </submittedName>
</protein>
<dbReference type="CDD" id="cd02440">
    <property type="entry name" value="AdoMet_MTases"/>
    <property type="match status" value="1"/>
</dbReference>
<dbReference type="Proteomes" id="UP000662931">
    <property type="component" value="Chromosome 4"/>
</dbReference>
<dbReference type="RefSeq" id="XP_038780464.1">
    <property type="nucleotide sequence ID" value="XM_038924536.1"/>
</dbReference>
<dbReference type="GO" id="GO:0032259">
    <property type="term" value="P:methylation"/>
    <property type="evidence" value="ECO:0007669"/>
    <property type="project" value="UniProtKB-KW"/>
</dbReference>
<dbReference type="Gene3D" id="3.40.50.150">
    <property type="entry name" value="Vaccinia Virus protein VP39"/>
    <property type="match status" value="1"/>
</dbReference>
<keyword evidence="4" id="KW-1185">Reference proteome</keyword>
<dbReference type="PANTHER" id="PTHR13090:SF1">
    <property type="entry name" value="ARGININE-HYDROXYLASE NDUFAF5, MITOCHONDRIAL"/>
    <property type="match status" value="1"/>
</dbReference>
<name>A0A875SBJ4_EENNA</name>
<dbReference type="SUPFAM" id="SSF53335">
    <property type="entry name" value="S-adenosyl-L-methionine-dependent methyltransferases"/>
    <property type="match status" value="1"/>
</dbReference>
<keyword evidence="1" id="KW-0489">Methyltransferase</keyword>
<reference evidence="3" key="1">
    <citation type="submission" date="2020-10" db="EMBL/GenBank/DDBJ databases">
        <authorList>
            <person name="Roach M.J.R."/>
        </authorList>
    </citation>
    <scope>NUCLEOTIDE SEQUENCE</scope>
    <source>
        <strain evidence="3">CBS 1945</strain>
    </source>
</reference>
<accession>A0A875SBJ4</accession>
<dbReference type="KEGG" id="bnn:FOA43_004293"/>
<dbReference type="OrthoDB" id="16816at2759"/>
<dbReference type="GO" id="GO:0032981">
    <property type="term" value="P:mitochondrial respiratory chain complex I assembly"/>
    <property type="evidence" value="ECO:0007669"/>
    <property type="project" value="TreeGrafter"/>
</dbReference>
<dbReference type="GO" id="GO:0005739">
    <property type="term" value="C:mitochondrion"/>
    <property type="evidence" value="ECO:0007669"/>
    <property type="project" value="TreeGrafter"/>
</dbReference>
<dbReference type="Pfam" id="PF13489">
    <property type="entry name" value="Methyltransf_23"/>
    <property type="match status" value="1"/>
</dbReference>
<dbReference type="InterPro" id="IPR050602">
    <property type="entry name" value="Malonyl-ACP_OMT"/>
</dbReference>
<gene>
    <name evidence="3" type="ORF">FOA43_004293</name>
</gene>
<organism evidence="3 4">
    <name type="scientific">Eeniella nana</name>
    <name type="common">Yeast</name>
    <name type="synonym">Brettanomyces nanus</name>
    <dbReference type="NCBI Taxonomy" id="13502"/>
    <lineage>
        <taxon>Eukaryota</taxon>
        <taxon>Fungi</taxon>
        <taxon>Dikarya</taxon>
        <taxon>Ascomycota</taxon>
        <taxon>Saccharomycotina</taxon>
        <taxon>Pichiomycetes</taxon>
        <taxon>Pichiales</taxon>
        <taxon>Pichiaceae</taxon>
        <taxon>Brettanomyces</taxon>
    </lineage>
</organism>
<dbReference type="GeneID" id="62197693"/>
<sequence length="345" mass="39123">MLRSRLLHTTVKAFAQGHGEKSPLHVFDRHVKWLQKERASVSKESNLTEYLRDEIARRMVERMAFLTTPFEDVLDYSCHGGNIEKAICTTKWDKKIERHKEDREHVKSKMGKITMVDSSPGMLYKFSDDQFNRELNIKRVVADEESFADSVLRKEDQYDLVVSNLSMHWINDLPGVFAKLYHCIKPDRCFIGTMFGGDTLFELRASLQLAEMERYGGLSPRVSPFVESSDVGDLMQKAGFQMLTVDVQDIVVEYPSVTALMRDLQLMGDSNAIMSTPPPLTKDLLIAIESIYTSLYGDKKTGHLPATFRIVDMIGWKPGEKLSQPVARGSANVNLKDALGKPDNK</sequence>
<dbReference type="PANTHER" id="PTHR13090">
    <property type="entry name" value="ARGININE-HYDROXYLASE NDUFAF5, MITOCHONDRIAL"/>
    <property type="match status" value="1"/>
</dbReference>